<dbReference type="InterPro" id="IPR013320">
    <property type="entry name" value="ConA-like_dom_sf"/>
</dbReference>
<protein>
    <submittedName>
        <fullName evidence="2">Uncharacterized protein</fullName>
    </submittedName>
</protein>
<name>A0A7D5GVZ7_9EURY</name>
<feature type="region of interest" description="Disordered" evidence="1">
    <location>
        <begin position="17"/>
        <end position="36"/>
    </location>
</feature>
<feature type="compositionally biased region" description="Polar residues" evidence="1">
    <location>
        <begin position="19"/>
        <end position="36"/>
    </location>
</feature>
<dbReference type="Gene3D" id="2.60.120.200">
    <property type="match status" value="1"/>
</dbReference>
<reference evidence="2 3" key="1">
    <citation type="submission" date="2020-07" db="EMBL/GenBank/DDBJ databases">
        <authorList>
            <person name="Cui H."/>
        </authorList>
    </citation>
    <scope>NUCLEOTIDE SEQUENCE [LARGE SCALE GENOMIC DNA]</scope>
    <source>
        <strain evidence="2 3">YPL8</strain>
    </source>
</reference>
<dbReference type="Pfam" id="PF13385">
    <property type="entry name" value="Laminin_G_3"/>
    <property type="match status" value="1"/>
</dbReference>
<dbReference type="KEGG" id="haly:HYG82_20750"/>
<proteinExistence type="predicted"/>
<dbReference type="EMBL" id="CP058601">
    <property type="protein sequence ID" value="QLG51086.1"/>
    <property type="molecule type" value="Genomic_DNA"/>
</dbReference>
<evidence type="ECO:0000313" key="3">
    <source>
        <dbReference type="Proteomes" id="UP000509241"/>
    </source>
</evidence>
<keyword evidence="3" id="KW-1185">Reference proteome</keyword>
<evidence type="ECO:0000313" key="2">
    <source>
        <dbReference type="EMBL" id="QLG51086.1"/>
    </source>
</evidence>
<evidence type="ECO:0000256" key="1">
    <source>
        <dbReference type="SAM" id="MobiDB-lite"/>
    </source>
</evidence>
<sequence>MLESIDADSTTVYFEYWPSGTSSDRTPTSGQSLTSTQEFSRGIGGLESNTYYAVRSVAEIDGEEVNDGQTIEFKTEQQPRIAVVTDAVDVTSDTEANLAGSITEMVNTGEANALFEYRKTGTTGDTDSSPQVLTGPTSYNQTITGLDKGAEYEMRAKAVANDRDGVSDVGDWISWVNTYLPDNSMFSDPIYHWWGGSIAATDGETVNWDDGLTNLTATPSGSPVYRSGHSGFDAVEFSDTNPDYYSFESDGNLPTGQSAVSFAALVYLNGTDDETIVGYGAPNSDEAISMSVRQSSVSMSIKGSNRDVTAGSPSTGQWITVGGSASSASELAVYLNGVQKSSSTVNGTLNLQDTNRKIGYRYDNIEPMDGYLGELIISGADEAETAFSDYHTDRLG</sequence>
<dbReference type="AlphaFoldDB" id="A0A7D5GVZ7"/>
<gene>
    <name evidence="2" type="ORF">HYG82_20750</name>
</gene>
<dbReference type="SUPFAM" id="SSF49899">
    <property type="entry name" value="Concanavalin A-like lectins/glucanases"/>
    <property type="match status" value="1"/>
</dbReference>
<accession>A0A7D5GVZ7</accession>
<dbReference type="Proteomes" id="UP000509241">
    <property type="component" value="Chromosome"/>
</dbReference>
<organism evidence="2 3">
    <name type="scientific">Natrinema halophilum</name>
    <dbReference type="NCBI Taxonomy" id="1699371"/>
    <lineage>
        <taxon>Archaea</taxon>
        <taxon>Methanobacteriati</taxon>
        <taxon>Methanobacteriota</taxon>
        <taxon>Stenosarchaea group</taxon>
        <taxon>Halobacteria</taxon>
        <taxon>Halobacteriales</taxon>
        <taxon>Natrialbaceae</taxon>
        <taxon>Natrinema</taxon>
    </lineage>
</organism>